<dbReference type="RefSeq" id="WP_035508515.1">
    <property type="nucleotide sequence ID" value="NZ_CCDH010000003.1"/>
</dbReference>
<comment type="caution">
    <text evidence="2">The sequence shown here is derived from an EMBL/GenBank/DDBJ whole genome shotgun (WGS) entry which is preliminary data.</text>
</comment>
<reference evidence="3" key="1">
    <citation type="submission" date="2014-03" db="EMBL/GenBank/DDBJ databases">
        <authorList>
            <person name="Urmite Genomes U."/>
        </authorList>
    </citation>
    <scope>NUCLEOTIDE SEQUENCE [LARGE SCALE GENOMIC DNA]</scope>
    <source>
        <strain evidence="3">HD-03</strain>
    </source>
</reference>
<evidence type="ECO:0000259" key="1">
    <source>
        <dbReference type="PROSITE" id="PS51746"/>
    </source>
</evidence>
<dbReference type="Pfam" id="PF13672">
    <property type="entry name" value="PP2C_2"/>
    <property type="match status" value="1"/>
</dbReference>
<feature type="domain" description="PPM-type phosphatase" evidence="1">
    <location>
        <begin position="1"/>
        <end position="270"/>
    </location>
</feature>
<dbReference type="SUPFAM" id="SSF81606">
    <property type="entry name" value="PP2C-like"/>
    <property type="match status" value="1"/>
</dbReference>
<sequence>MKITSLQQLHMTSPAKKECEDALVINEEAGVYGVLDGATPLVPFEDEEGHNGAYLAANIFKDQLESLNAEDSLIYAVKQANQRLRKEMERYGVQTEKGEERWSTCVAVVKITLAHIEFVHLGDSMIIIGEKNGKCKVITKDTVKGISARAKQKREGERLKGRKLPEESHFNKTIHKLRYNRQLANVDGGYTVANGMKEVMDYLDKGVLRTQGIQDLFIMTDGLFHPELSLEESYYKVKQQGLRAYIDQLTQYLKERSLHVDDRSALWIQLK</sequence>
<dbReference type="EMBL" id="CCDI010000002">
    <property type="protein sequence ID" value="CDQ24038.1"/>
    <property type="molecule type" value="Genomic_DNA"/>
</dbReference>
<reference evidence="2 3" key="2">
    <citation type="submission" date="2014-05" db="EMBL/GenBank/DDBJ databases">
        <title>Draft genome sequence of Halobacillus karajensis HK-03.</title>
        <authorList>
            <person name="Khelaifia S."/>
            <person name="Croce O."/>
            <person name="Lagier J.C."/>
            <person name="Raoult D."/>
        </authorList>
    </citation>
    <scope>NUCLEOTIDE SEQUENCE [LARGE SCALE GENOMIC DNA]</scope>
    <source>
        <strain evidence="2 3">HD-03</strain>
    </source>
</reference>
<proteinExistence type="predicted"/>
<name>A0A024P5I6_9BACI</name>
<dbReference type="AlphaFoldDB" id="A0A024P5I6"/>
<dbReference type="Gene3D" id="3.60.40.10">
    <property type="entry name" value="PPM-type phosphatase domain"/>
    <property type="match status" value="1"/>
</dbReference>
<accession>A0A024P5I6</accession>
<gene>
    <name evidence="2" type="ORF">BN983_02302</name>
</gene>
<dbReference type="InterPro" id="IPR001932">
    <property type="entry name" value="PPM-type_phosphatase-like_dom"/>
</dbReference>
<keyword evidence="3" id="KW-1185">Reference proteome</keyword>
<dbReference type="InterPro" id="IPR036457">
    <property type="entry name" value="PPM-type-like_dom_sf"/>
</dbReference>
<organism evidence="2 3">
    <name type="scientific">Halobacillus karajensis</name>
    <dbReference type="NCBI Taxonomy" id="195088"/>
    <lineage>
        <taxon>Bacteria</taxon>
        <taxon>Bacillati</taxon>
        <taxon>Bacillota</taxon>
        <taxon>Bacilli</taxon>
        <taxon>Bacillales</taxon>
        <taxon>Bacillaceae</taxon>
        <taxon>Halobacillus</taxon>
    </lineage>
</organism>
<protein>
    <recommendedName>
        <fullName evidence="1">PPM-type phosphatase domain-containing protein</fullName>
    </recommendedName>
</protein>
<evidence type="ECO:0000313" key="3">
    <source>
        <dbReference type="Proteomes" id="UP000028868"/>
    </source>
</evidence>
<evidence type="ECO:0000313" key="2">
    <source>
        <dbReference type="EMBL" id="CDQ24038.1"/>
    </source>
</evidence>
<dbReference type="Proteomes" id="UP000028868">
    <property type="component" value="Unassembled WGS sequence"/>
</dbReference>
<dbReference type="PROSITE" id="PS51746">
    <property type="entry name" value="PPM_2"/>
    <property type="match status" value="1"/>
</dbReference>